<evidence type="ECO:0000259" key="2">
    <source>
        <dbReference type="Pfam" id="PF09850"/>
    </source>
</evidence>
<feature type="domain" description="Type IV / VI secretion system DotU" evidence="2">
    <location>
        <begin position="52"/>
        <end position="255"/>
    </location>
</feature>
<accession>A0A160TBF4</accession>
<dbReference type="NCBIfam" id="TIGR03349">
    <property type="entry name" value="IV_VI_DotU"/>
    <property type="match status" value="1"/>
</dbReference>
<dbReference type="AlphaFoldDB" id="A0A160TBF4"/>
<dbReference type="EMBL" id="CZQC01000027">
    <property type="protein sequence ID" value="CUS40828.1"/>
    <property type="molecule type" value="Genomic_DNA"/>
</dbReference>
<protein>
    <submittedName>
        <fullName evidence="3">Outer membrane protein ImpK/VasF, OmpA/MotB domain</fullName>
    </submittedName>
</protein>
<reference evidence="3" key="1">
    <citation type="submission" date="2015-10" db="EMBL/GenBank/DDBJ databases">
        <authorList>
            <person name="Gilbert D.G."/>
        </authorList>
    </citation>
    <scope>NUCLEOTIDE SEQUENCE</scope>
</reference>
<dbReference type="InterPro" id="IPR038522">
    <property type="entry name" value="T4/T6SS_DotU_sf"/>
</dbReference>
<dbReference type="PANTHER" id="PTHR38033:SF1">
    <property type="entry name" value="DOTU FAMILY TYPE IV_VI SECRETION SYSTEM PROTEIN"/>
    <property type="match status" value="1"/>
</dbReference>
<dbReference type="Gene3D" id="1.25.40.590">
    <property type="entry name" value="Type IV / VI secretion system, DotU"/>
    <property type="match status" value="1"/>
</dbReference>
<name>A0A160TBF4_9ZZZZ</name>
<evidence type="ECO:0000313" key="3">
    <source>
        <dbReference type="EMBL" id="CUS40828.1"/>
    </source>
</evidence>
<keyword evidence="1" id="KW-0472">Membrane</keyword>
<proteinExistence type="predicted"/>
<evidence type="ECO:0000256" key="1">
    <source>
        <dbReference type="SAM" id="Phobius"/>
    </source>
</evidence>
<keyword evidence="1" id="KW-1133">Transmembrane helix</keyword>
<gene>
    <name evidence="3" type="ORF">MGWOODY_Tha1726</name>
</gene>
<keyword evidence="1" id="KW-0812">Transmembrane</keyword>
<sequence>MSGDRPIPGGADRTVIIPTPGAARGAQTPPPAAGNFGLQSNERIEIKTGLNPLVNSATTLLTLVIKLRSTMQHANVPDLHKRLTEEIKAFESKTRNAGIAGDSVIAARYLLCSVIDEVVLNTPWGASSGWSQHSLLSLFHQETSGGEKCFLILQRMLETPGIHLDVLELFYICLSLGFQGKYRVVSGGGQQIEQIRDNLYKTIESHRPVPVHDLSPNWEGTVKAKDRMANFIPLWVFASVVLAALLLTFSGFRYWLYQTTDPVASKIAAEMTTSEILEKNTVSPEPNTERRFY</sequence>
<dbReference type="NCBIfam" id="NF038228">
    <property type="entry name" value="IcmH_DotU_IVB"/>
    <property type="match status" value="1"/>
</dbReference>
<dbReference type="PANTHER" id="PTHR38033">
    <property type="entry name" value="MEMBRANE PROTEIN-RELATED"/>
    <property type="match status" value="1"/>
</dbReference>
<organism evidence="3">
    <name type="scientific">hydrothermal vent metagenome</name>
    <dbReference type="NCBI Taxonomy" id="652676"/>
    <lineage>
        <taxon>unclassified sequences</taxon>
        <taxon>metagenomes</taxon>
        <taxon>ecological metagenomes</taxon>
    </lineage>
</organism>
<dbReference type="Pfam" id="PF09850">
    <property type="entry name" value="DotU"/>
    <property type="match status" value="1"/>
</dbReference>
<dbReference type="InterPro" id="IPR017732">
    <property type="entry name" value="T4/T6SS_DotU"/>
</dbReference>
<feature type="transmembrane region" description="Helical" evidence="1">
    <location>
        <begin position="232"/>
        <end position="256"/>
    </location>
</feature>